<feature type="region of interest" description="Disordered" evidence="1">
    <location>
        <begin position="291"/>
        <end position="315"/>
    </location>
</feature>
<keyword evidence="2" id="KW-0812">Transmembrane</keyword>
<reference evidence="3" key="1">
    <citation type="submission" date="2020-10" db="EMBL/GenBank/DDBJ databases">
        <authorList>
            <person name="Gilroy R."/>
        </authorList>
    </citation>
    <scope>NUCLEOTIDE SEQUENCE</scope>
    <source>
        <strain evidence="3">ChiSxjej2B14-6234</strain>
    </source>
</reference>
<evidence type="ECO:0000313" key="4">
    <source>
        <dbReference type="Proteomes" id="UP000886887"/>
    </source>
</evidence>
<name>A0A9D0ZA69_9FIRM</name>
<feature type="compositionally biased region" description="Acidic residues" evidence="1">
    <location>
        <begin position="298"/>
        <end position="315"/>
    </location>
</feature>
<dbReference type="InterPro" id="IPR006938">
    <property type="entry name" value="DUF624"/>
</dbReference>
<dbReference type="AlphaFoldDB" id="A0A9D0ZA69"/>
<keyword evidence="2" id="KW-0472">Membrane</keyword>
<sequence>MGGFFNRLYYGKAGKADYTPDDLPSNRFQLFFEVLRVRFWSLCRVNLMQVVFWLPVIVWTYINVLALQGIDVQMVEAGEEALLGLRDQLLSLVQTYLFILFPLVAITGPSSAGAAYVTRNWARDQHSFVWSDFKDAMRDNWKQALVVSAITGALPLVAFVGFVFYGQMAQQSALFYVPQVLLTLMCILWTLTLPLLYPLMVGYKLRLRDLLRNGLLLAMARLPQMVAVRLLTAIPLIVLCVGLWMNAIVALVAVAYYIFFGHAMARLIYASVANGFFDRYINPHIEGAQVGRGLRHDDDDEDGEDEPADEESPDA</sequence>
<evidence type="ECO:0000313" key="3">
    <source>
        <dbReference type="EMBL" id="HIQ71725.1"/>
    </source>
</evidence>
<comment type="caution">
    <text evidence="3">The sequence shown here is derived from an EMBL/GenBank/DDBJ whole genome shotgun (WGS) entry which is preliminary data.</text>
</comment>
<proteinExistence type="predicted"/>
<keyword evidence="2" id="KW-1133">Transmembrane helix</keyword>
<dbReference type="Pfam" id="PF04854">
    <property type="entry name" value="DUF624"/>
    <property type="match status" value="1"/>
</dbReference>
<dbReference type="EMBL" id="DVFJ01000017">
    <property type="protein sequence ID" value="HIQ71725.1"/>
    <property type="molecule type" value="Genomic_DNA"/>
</dbReference>
<accession>A0A9D0ZA69</accession>
<feature type="transmembrane region" description="Helical" evidence="2">
    <location>
        <begin position="45"/>
        <end position="62"/>
    </location>
</feature>
<gene>
    <name evidence="3" type="ORF">IAB73_05910</name>
</gene>
<organism evidence="3 4">
    <name type="scientific">Candidatus Onthenecus intestinigallinarum</name>
    <dbReference type="NCBI Taxonomy" id="2840875"/>
    <lineage>
        <taxon>Bacteria</taxon>
        <taxon>Bacillati</taxon>
        <taxon>Bacillota</taxon>
        <taxon>Clostridia</taxon>
        <taxon>Eubacteriales</taxon>
        <taxon>Candidatus Onthenecus</taxon>
    </lineage>
</organism>
<feature type="transmembrane region" description="Helical" evidence="2">
    <location>
        <begin position="144"/>
        <end position="164"/>
    </location>
</feature>
<feature type="transmembrane region" description="Helical" evidence="2">
    <location>
        <begin position="233"/>
        <end position="259"/>
    </location>
</feature>
<reference evidence="3" key="2">
    <citation type="journal article" date="2021" name="PeerJ">
        <title>Extensive microbial diversity within the chicken gut microbiome revealed by metagenomics and culture.</title>
        <authorList>
            <person name="Gilroy R."/>
            <person name="Ravi A."/>
            <person name="Getino M."/>
            <person name="Pursley I."/>
            <person name="Horton D.L."/>
            <person name="Alikhan N.F."/>
            <person name="Baker D."/>
            <person name="Gharbi K."/>
            <person name="Hall N."/>
            <person name="Watson M."/>
            <person name="Adriaenssens E.M."/>
            <person name="Foster-Nyarko E."/>
            <person name="Jarju S."/>
            <person name="Secka A."/>
            <person name="Antonio M."/>
            <person name="Oren A."/>
            <person name="Chaudhuri R.R."/>
            <person name="La Ragione R."/>
            <person name="Hildebrand F."/>
            <person name="Pallen M.J."/>
        </authorList>
    </citation>
    <scope>NUCLEOTIDE SEQUENCE</scope>
    <source>
        <strain evidence="3">ChiSxjej2B14-6234</strain>
    </source>
</reference>
<feature type="transmembrane region" description="Helical" evidence="2">
    <location>
        <begin position="96"/>
        <end position="117"/>
    </location>
</feature>
<feature type="transmembrane region" description="Helical" evidence="2">
    <location>
        <begin position="176"/>
        <end position="198"/>
    </location>
</feature>
<dbReference type="Proteomes" id="UP000886887">
    <property type="component" value="Unassembled WGS sequence"/>
</dbReference>
<protein>
    <submittedName>
        <fullName evidence="3">YesL family protein</fullName>
    </submittedName>
</protein>
<evidence type="ECO:0000256" key="1">
    <source>
        <dbReference type="SAM" id="MobiDB-lite"/>
    </source>
</evidence>
<evidence type="ECO:0000256" key="2">
    <source>
        <dbReference type="SAM" id="Phobius"/>
    </source>
</evidence>